<dbReference type="OrthoDB" id="7130006at2759"/>
<reference evidence="6" key="1">
    <citation type="journal article" date="2020" name="Stud. Mycol.">
        <title>101 Dothideomycetes genomes: a test case for predicting lifestyles and emergence of pathogens.</title>
        <authorList>
            <person name="Haridas S."/>
            <person name="Albert R."/>
            <person name="Binder M."/>
            <person name="Bloem J."/>
            <person name="Labutti K."/>
            <person name="Salamov A."/>
            <person name="Andreopoulos B."/>
            <person name="Baker S."/>
            <person name="Barry K."/>
            <person name="Bills G."/>
            <person name="Bluhm B."/>
            <person name="Cannon C."/>
            <person name="Castanera R."/>
            <person name="Culley D."/>
            <person name="Daum C."/>
            <person name="Ezra D."/>
            <person name="Gonzalez J."/>
            <person name="Henrissat B."/>
            <person name="Kuo A."/>
            <person name="Liang C."/>
            <person name="Lipzen A."/>
            <person name="Lutzoni F."/>
            <person name="Magnuson J."/>
            <person name="Mondo S."/>
            <person name="Nolan M."/>
            <person name="Ohm R."/>
            <person name="Pangilinan J."/>
            <person name="Park H.-J."/>
            <person name="Ramirez L."/>
            <person name="Alfaro M."/>
            <person name="Sun H."/>
            <person name="Tritt A."/>
            <person name="Yoshinaga Y."/>
            <person name="Zwiers L.-H."/>
            <person name="Turgeon B."/>
            <person name="Goodwin S."/>
            <person name="Spatafora J."/>
            <person name="Crous P."/>
            <person name="Grigoriev I."/>
        </authorList>
    </citation>
    <scope>NUCLEOTIDE SEQUENCE</scope>
    <source>
        <strain evidence="6">CBS 121167</strain>
    </source>
</reference>
<dbReference type="PANTHER" id="PTHR21661">
    <property type="entry name" value="EPOXIDE HYDROLASE 1-RELATED"/>
    <property type="match status" value="1"/>
</dbReference>
<keyword evidence="7" id="KW-1185">Reference proteome</keyword>
<evidence type="ECO:0000259" key="4">
    <source>
        <dbReference type="Pfam" id="PF00561"/>
    </source>
</evidence>
<feature type="region of interest" description="Disordered" evidence="3">
    <location>
        <begin position="327"/>
        <end position="348"/>
    </location>
</feature>
<dbReference type="SUPFAM" id="SSF53474">
    <property type="entry name" value="alpha/beta-Hydrolases"/>
    <property type="match status" value="1"/>
</dbReference>
<dbReference type="GO" id="GO:0004301">
    <property type="term" value="F:epoxide hydrolase activity"/>
    <property type="evidence" value="ECO:0007669"/>
    <property type="project" value="TreeGrafter"/>
</dbReference>
<dbReference type="InterPro" id="IPR010497">
    <property type="entry name" value="Epoxide_hydro_N"/>
</dbReference>
<dbReference type="PANTHER" id="PTHR21661:SF71">
    <property type="entry name" value="EPOXIDE HYDROLASE N-TERMINAL DOMAIN-CONTAINING PROTEIN"/>
    <property type="match status" value="1"/>
</dbReference>
<proteinExistence type="inferred from homology"/>
<evidence type="ECO:0000259" key="5">
    <source>
        <dbReference type="Pfam" id="PF06441"/>
    </source>
</evidence>
<accession>A0A6A6B8U9</accession>
<protein>
    <recommendedName>
        <fullName evidence="8">Epoxide hydrolase N-terminal domain-containing protein</fullName>
    </recommendedName>
</protein>
<gene>
    <name evidence="6" type="ORF">K452DRAFT_54976</name>
</gene>
<dbReference type="AlphaFoldDB" id="A0A6A6B8U9"/>
<dbReference type="Pfam" id="PF00561">
    <property type="entry name" value="Abhydrolase_1"/>
    <property type="match status" value="1"/>
</dbReference>
<dbReference type="GeneID" id="54304338"/>
<evidence type="ECO:0000313" key="7">
    <source>
        <dbReference type="Proteomes" id="UP000799438"/>
    </source>
</evidence>
<dbReference type="Pfam" id="PF06441">
    <property type="entry name" value="EHN"/>
    <property type="match status" value="1"/>
</dbReference>
<evidence type="ECO:0000256" key="1">
    <source>
        <dbReference type="ARBA" id="ARBA00010088"/>
    </source>
</evidence>
<dbReference type="InterPro" id="IPR029058">
    <property type="entry name" value="AB_hydrolase_fold"/>
</dbReference>
<feature type="domain" description="Epoxide hydrolase N-terminal" evidence="5">
    <location>
        <begin position="15"/>
        <end position="137"/>
    </location>
</feature>
<comment type="similarity">
    <text evidence="1">Belongs to the peptidase S33 family.</text>
</comment>
<keyword evidence="2" id="KW-0378">Hydrolase</keyword>
<organism evidence="6 7">
    <name type="scientific">Aplosporella prunicola CBS 121167</name>
    <dbReference type="NCBI Taxonomy" id="1176127"/>
    <lineage>
        <taxon>Eukaryota</taxon>
        <taxon>Fungi</taxon>
        <taxon>Dikarya</taxon>
        <taxon>Ascomycota</taxon>
        <taxon>Pezizomycotina</taxon>
        <taxon>Dothideomycetes</taxon>
        <taxon>Dothideomycetes incertae sedis</taxon>
        <taxon>Botryosphaeriales</taxon>
        <taxon>Aplosporellaceae</taxon>
        <taxon>Aplosporella</taxon>
    </lineage>
</organism>
<sequence length="457" mass="50425">MGAAANFEGNNLNAIEPYNMHVSSRYLELTRKKLELTRLPRELLLSKERQWKYGTPKNVLEPLVDFWLEHYEWRRQETHYNVQLPQFRAAVTPMTSLHPPLRLHFVHKRCSLSPDAPGALVIPLLFCHDYPSSFLDVGNILTALTCPVENGGLPGTGAAIGFHVVAPSIPGMGFSDASPEEGFGLRETADLFDALMEKLGYKEYVAYGSGWGFQICRMLALHHSANCKAVHTVNSSVPPPSFMYTPLAYLKYHIARLTHARIPGLRFGYRRLDFCPSSTPSPRATVIQRPQTQSYALCDSPVGLLATILDALQPSFAASAPALPRSAAAPATESGSTTPTPSRPCSAALPAAPLWKPTTLLDWTMMQWLPGPEAGLRWLQHARAERALYKGVCGVPLGISVFGDGDRGRMAGWAGAWWKVGWVGRRDEGVQRVEWEAPELLVLDLREAFAEMVGARS</sequence>
<dbReference type="RefSeq" id="XP_033396089.1">
    <property type="nucleotide sequence ID" value="XM_033546831.1"/>
</dbReference>
<evidence type="ECO:0000256" key="2">
    <source>
        <dbReference type="ARBA" id="ARBA00022801"/>
    </source>
</evidence>
<evidence type="ECO:0000256" key="3">
    <source>
        <dbReference type="SAM" id="MobiDB-lite"/>
    </source>
</evidence>
<dbReference type="GO" id="GO:0097176">
    <property type="term" value="P:epoxide metabolic process"/>
    <property type="evidence" value="ECO:0007669"/>
    <property type="project" value="TreeGrafter"/>
</dbReference>
<name>A0A6A6B8U9_9PEZI</name>
<evidence type="ECO:0000313" key="6">
    <source>
        <dbReference type="EMBL" id="KAF2140376.1"/>
    </source>
</evidence>
<dbReference type="Gene3D" id="3.40.50.1820">
    <property type="entry name" value="alpha/beta hydrolase"/>
    <property type="match status" value="1"/>
</dbReference>
<feature type="domain" description="AB hydrolase-1" evidence="4">
    <location>
        <begin position="161"/>
        <end position="243"/>
    </location>
</feature>
<dbReference type="InterPro" id="IPR000073">
    <property type="entry name" value="AB_hydrolase_1"/>
</dbReference>
<evidence type="ECO:0008006" key="8">
    <source>
        <dbReference type="Google" id="ProtNLM"/>
    </source>
</evidence>
<dbReference type="EMBL" id="ML995490">
    <property type="protein sequence ID" value="KAF2140376.1"/>
    <property type="molecule type" value="Genomic_DNA"/>
</dbReference>
<dbReference type="Proteomes" id="UP000799438">
    <property type="component" value="Unassembled WGS sequence"/>
</dbReference>